<reference evidence="2 3" key="1">
    <citation type="submission" date="2017-02" db="EMBL/GenBank/DDBJ databases">
        <title>Draft Genome Sequence of Streptomyces tsukubaensis F601, a Producer of the immunosuppressant tacrolimus FK506.</title>
        <authorList>
            <person name="Zong G."/>
            <person name="Zhong C."/>
            <person name="Fu J."/>
            <person name="Qin R."/>
            <person name="Cao G."/>
        </authorList>
    </citation>
    <scope>NUCLEOTIDE SEQUENCE [LARGE SCALE GENOMIC DNA]</scope>
    <source>
        <strain evidence="2 3">F601</strain>
    </source>
</reference>
<feature type="coiled-coil region" evidence="1">
    <location>
        <begin position="85"/>
        <end position="112"/>
    </location>
</feature>
<sequence length="411" mass="42970">MTKRPAFPHIGWDPTPGDVEDTRELAKTLGGLAHDLGTTLRELERIESGGWQGKTAVAFSDHISEDVTPLIRDSHDSFDKASRALHRWAGELKDFQDEANRLETAAGKALDAKGKAKSGTDDMAKASGDVTTAESDVDDLEGRYRRAAAHIAKDLDKAGNIAPNEPGFWDKLGHGIEDAWKDAGKWLKDHADLIKLIGDLLGDLGGILAMIAIITAPFEPIGAIFATAAVVTSGLALVSHLVAKAAGADVSLVTIGLDALGSIPGIGAFSKGVKVADEATAATRAAKLGGTVKGSKTHGWKFIARSPAATGGLKTPNIKLLGDPVRLFGSESHGLLEAKGMTGRMNLLAEKNIRNGQLLGTQAIPGLKNIDSMSNLGRGIDAGIKIAPKVLSVPGHVHDLGDQLHQSAAAH</sequence>
<accession>A0A1V4ABW5</accession>
<keyword evidence="1" id="KW-0175">Coiled coil</keyword>
<organism evidence="2 3">
    <name type="scientific">Streptomyces tsukubensis</name>
    <dbReference type="NCBI Taxonomy" id="83656"/>
    <lineage>
        <taxon>Bacteria</taxon>
        <taxon>Bacillati</taxon>
        <taxon>Actinomycetota</taxon>
        <taxon>Actinomycetes</taxon>
        <taxon>Kitasatosporales</taxon>
        <taxon>Streptomycetaceae</taxon>
        <taxon>Streptomyces</taxon>
    </lineage>
</organism>
<evidence type="ECO:0000313" key="3">
    <source>
        <dbReference type="Proteomes" id="UP000190539"/>
    </source>
</evidence>
<gene>
    <name evidence="2" type="ORF">B1H18_08525</name>
</gene>
<dbReference type="AlphaFoldDB" id="A0A1V4ABW5"/>
<evidence type="ECO:0000313" key="2">
    <source>
        <dbReference type="EMBL" id="OON81366.1"/>
    </source>
</evidence>
<dbReference type="RefSeq" id="WP_077966330.1">
    <property type="nucleotide sequence ID" value="NZ_CP045178.1"/>
</dbReference>
<name>A0A1V4ABW5_9ACTN</name>
<dbReference type="OrthoDB" id="4140785at2"/>
<comment type="caution">
    <text evidence="2">The sequence shown here is derived from an EMBL/GenBank/DDBJ whole genome shotgun (WGS) entry which is preliminary data.</text>
</comment>
<dbReference type="EMBL" id="MVFC01000004">
    <property type="protein sequence ID" value="OON81366.1"/>
    <property type="molecule type" value="Genomic_DNA"/>
</dbReference>
<dbReference type="Proteomes" id="UP000190539">
    <property type="component" value="Unassembled WGS sequence"/>
</dbReference>
<evidence type="ECO:0000256" key="1">
    <source>
        <dbReference type="SAM" id="Coils"/>
    </source>
</evidence>
<dbReference type="STRING" id="83656.B1H18_08525"/>
<keyword evidence="3" id="KW-1185">Reference proteome</keyword>
<protein>
    <recommendedName>
        <fullName evidence="4">Enoyl-CoA hydratase/isomerase family protein</fullName>
    </recommendedName>
</protein>
<evidence type="ECO:0008006" key="4">
    <source>
        <dbReference type="Google" id="ProtNLM"/>
    </source>
</evidence>
<proteinExistence type="predicted"/>